<dbReference type="Proteomes" id="UP001430953">
    <property type="component" value="Unassembled WGS sequence"/>
</dbReference>
<evidence type="ECO:0000313" key="2">
    <source>
        <dbReference type="EMBL" id="KAL0120176.1"/>
    </source>
</evidence>
<feature type="region of interest" description="Disordered" evidence="1">
    <location>
        <begin position="33"/>
        <end position="67"/>
    </location>
</feature>
<protein>
    <submittedName>
        <fullName evidence="2">Uncharacterized protein</fullName>
    </submittedName>
</protein>
<reference evidence="2 3" key="1">
    <citation type="submission" date="2023-03" db="EMBL/GenBank/DDBJ databases">
        <title>High recombination rates correlate with genetic variation in Cardiocondyla obscurior ants.</title>
        <authorList>
            <person name="Errbii M."/>
        </authorList>
    </citation>
    <scope>NUCLEOTIDE SEQUENCE [LARGE SCALE GENOMIC DNA]</scope>
    <source>
        <strain evidence="2">Alpha-2009</strain>
        <tissue evidence="2">Whole body</tissue>
    </source>
</reference>
<gene>
    <name evidence="2" type="ORF">PUN28_008078</name>
</gene>
<dbReference type="AlphaFoldDB" id="A0AAW2FZ81"/>
<keyword evidence="3" id="KW-1185">Reference proteome</keyword>
<feature type="compositionally biased region" description="Basic residues" evidence="1">
    <location>
        <begin position="47"/>
        <end position="66"/>
    </location>
</feature>
<accession>A0AAW2FZ81</accession>
<evidence type="ECO:0000256" key="1">
    <source>
        <dbReference type="SAM" id="MobiDB-lite"/>
    </source>
</evidence>
<name>A0AAW2FZ81_9HYME</name>
<comment type="caution">
    <text evidence="2">The sequence shown here is derived from an EMBL/GenBank/DDBJ whole genome shotgun (WGS) entry which is preliminary data.</text>
</comment>
<sequence length="94" mass="10854">MTSQCTARDRNVNPPLGEARGVLRVGLSVTIRRHLRSGPSKQSFLPGRKKKKKKKKRSHRLNRGKPRALGCEMLRLKITDNVYALRNSRDNYER</sequence>
<proteinExistence type="predicted"/>
<organism evidence="2 3">
    <name type="scientific">Cardiocondyla obscurior</name>
    <dbReference type="NCBI Taxonomy" id="286306"/>
    <lineage>
        <taxon>Eukaryota</taxon>
        <taxon>Metazoa</taxon>
        <taxon>Ecdysozoa</taxon>
        <taxon>Arthropoda</taxon>
        <taxon>Hexapoda</taxon>
        <taxon>Insecta</taxon>
        <taxon>Pterygota</taxon>
        <taxon>Neoptera</taxon>
        <taxon>Endopterygota</taxon>
        <taxon>Hymenoptera</taxon>
        <taxon>Apocrita</taxon>
        <taxon>Aculeata</taxon>
        <taxon>Formicoidea</taxon>
        <taxon>Formicidae</taxon>
        <taxon>Myrmicinae</taxon>
        <taxon>Cardiocondyla</taxon>
    </lineage>
</organism>
<evidence type="ECO:0000313" key="3">
    <source>
        <dbReference type="Proteomes" id="UP001430953"/>
    </source>
</evidence>
<dbReference type="EMBL" id="JADYXP020000007">
    <property type="protein sequence ID" value="KAL0120176.1"/>
    <property type="molecule type" value="Genomic_DNA"/>
</dbReference>